<dbReference type="InterPro" id="IPR010848">
    <property type="entry name" value="DUF1465"/>
</dbReference>
<dbReference type="Gene3D" id="1.10.8.930">
    <property type="entry name" value="Protein of unknown function DUF1465"/>
    <property type="match status" value="1"/>
</dbReference>
<sequence length="154" mass="17104">MPHTATISPSIIETLYEDALVLADEARAAFDLGESVGGLGEDASMMRMAMSCEALRTTTRMMHAIAWLLNQKAYFSGEMTEFQLRHHGRLPPAQAAPEAAQMRLLPHYVADLVERSVAFYARVERLDKAWRASFALQPAAVHRLRERLGCAFAG</sequence>
<protein>
    <submittedName>
        <fullName evidence="1">Uncharacterized protein</fullName>
    </submittedName>
</protein>
<comment type="caution">
    <text evidence="1">The sequence shown here is derived from an EMBL/GenBank/DDBJ whole genome shotgun (WGS) entry which is preliminary data.</text>
</comment>
<proteinExistence type="predicted"/>
<dbReference type="Pfam" id="PF07323">
    <property type="entry name" value="DUF1465"/>
    <property type="match status" value="1"/>
</dbReference>
<evidence type="ECO:0000313" key="2">
    <source>
        <dbReference type="Proteomes" id="UP000053070"/>
    </source>
</evidence>
<accession>A0A0G9MKI5</accession>
<keyword evidence="2" id="KW-1185">Reference proteome</keyword>
<dbReference type="PATRIC" id="fig|502682.8.peg.2524"/>
<dbReference type="AlphaFoldDB" id="A0A0G9MKI5"/>
<dbReference type="OrthoDB" id="9799531at2"/>
<name>A0A0G9MKI5_9SPHN</name>
<dbReference type="EMBL" id="LBHC01000003">
    <property type="protein sequence ID" value="KLE31192.1"/>
    <property type="molecule type" value="Genomic_DNA"/>
</dbReference>
<dbReference type="Proteomes" id="UP000053070">
    <property type="component" value="Unassembled WGS sequence"/>
</dbReference>
<dbReference type="STRING" id="502682.BMF35_b0126"/>
<dbReference type="InterPro" id="IPR038301">
    <property type="entry name" value="AraC-like_sf"/>
</dbReference>
<gene>
    <name evidence="1" type="ORF">AAW01_12370</name>
</gene>
<evidence type="ECO:0000313" key="1">
    <source>
        <dbReference type="EMBL" id="KLE31192.1"/>
    </source>
</evidence>
<reference evidence="1 2" key="1">
    <citation type="submission" date="2015-04" db="EMBL/GenBank/DDBJ databases">
        <title>The draft genome sequence of Erythrobacr gangjinensis K7-2.</title>
        <authorList>
            <person name="Zhuang L."/>
            <person name="Liu Y."/>
            <person name="Shao Z."/>
        </authorList>
    </citation>
    <scope>NUCLEOTIDE SEQUENCE [LARGE SCALE GENOMIC DNA]</scope>
    <source>
        <strain evidence="1 2">K7-2</strain>
    </source>
</reference>
<organism evidence="1 2">
    <name type="scientific">Aurantiacibacter gangjinensis</name>
    <dbReference type="NCBI Taxonomy" id="502682"/>
    <lineage>
        <taxon>Bacteria</taxon>
        <taxon>Pseudomonadati</taxon>
        <taxon>Pseudomonadota</taxon>
        <taxon>Alphaproteobacteria</taxon>
        <taxon>Sphingomonadales</taxon>
        <taxon>Erythrobacteraceae</taxon>
        <taxon>Aurantiacibacter</taxon>
    </lineage>
</organism>